<proteinExistence type="predicted"/>
<dbReference type="Proteomes" id="UP001215598">
    <property type="component" value="Unassembled WGS sequence"/>
</dbReference>
<name>A0AAD7K3V5_9AGAR</name>
<comment type="caution">
    <text evidence="1">The sequence shown here is derived from an EMBL/GenBank/DDBJ whole genome shotgun (WGS) entry which is preliminary data.</text>
</comment>
<protein>
    <submittedName>
        <fullName evidence="1">Uncharacterized protein</fullName>
    </submittedName>
</protein>
<keyword evidence="2" id="KW-1185">Reference proteome</keyword>
<evidence type="ECO:0000313" key="2">
    <source>
        <dbReference type="Proteomes" id="UP001215598"/>
    </source>
</evidence>
<gene>
    <name evidence="1" type="ORF">B0H16DRAFT_1449637</name>
</gene>
<dbReference type="EMBL" id="JARKIB010000009">
    <property type="protein sequence ID" value="KAJ7776196.1"/>
    <property type="molecule type" value="Genomic_DNA"/>
</dbReference>
<organism evidence="1 2">
    <name type="scientific">Mycena metata</name>
    <dbReference type="NCBI Taxonomy" id="1033252"/>
    <lineage>
        <taxon>Eukaryota</taxon>
        <taxon>Fungi</taxon>
        <taxon>Dikarya</taxon>
        <taxon>Basidiomycota</taxon>
        <taxon>Agaricomycotina</taxon>
        <taxon>Agaricomycetes</taxon>
        <taxon>Agaricomycetidae</taxon>
        <taxon>Agaricales</taxon>
        <taxon>Marasmiineae</taxon>
        <taxon>Mycenaceae</taxon>
        <taxon>Mycena</taxon>
    </lineage>
</organism>
<accession>A0AAD7K3V5</accession>
<dbReference type="AlphaFoldDB" id="A0AAD7K3V5"/>
<sequence length="138" mass="15196">MKFRSPNERFPERRPIEMRALLEELRAVSALLAAGGIVSTHEQRLPAFRGSDRIREGPPGPICMEKMDPGLNAAPYELSGLGRDGIERRDVTECTHCINDGAEDGIAKGQIGIELFGVRYSTGIEVRKEDGKEADVEC</sequence>
<reference evidence="1" key="1">
    <citation type="submission" date="2023-03" db="EMBL/GenBank/DDBJ databases">
        <title>Massive genome expansion in bonnet fungi (Mycena s.s.) driven by repeated elements and novel gene families across ecological guilds.</title>
        <authorList>
            <consortium name="Lawrence Berkeley National Laboratory"/>
            <person name="Harder C.B."/>
            <person name="Miyauchi S."/>
            <person name="Viragh M."/>
            <person name="Kuo A."/>
            <person name="Thoen E."/>
            <person name="Andreopoulos B."/>
            <person name="Lu D."/>
            <person name="Skrede I."/>
            <person name="Drula E."/>
            <person name="Henrissat B."/>
            <person name="Morin E."/>
            <person name="Kohler A."/>
            <person name="Barry K."/>
            <person name="LaButti K."/>
            <person name="Morin E."/>
            <person name="Salamov A."/>
            <person name="Lipzen A."/>
            <person name="Mereny Z."/>
            <person name="Hegedus B."/>
            <person name="Baldrian P."/>
            <person name="Stursova M."/>
            <person name="Weitz H."/>
            <person name="Taylor A."/>
            <person name="Grigoriev I.V."/>
            <person name="Nagy L.G."/>
            <person name="Martin F."/>
            <person name="Kauserud H."/>
        </authorList>
    </citation>
    <scope>NUCLEOTIDE SEQUENCE</scope>
    <source>
        <strain evidence="1">CBHHK182m</strain>
    </source>
</reference>
<evidence type="ECO:0000313" key="1">
    <source>
        <dbReference type="EMBL" id="KAJ7776196.1"/>
    </source>
</evidence>